<sequence>MSLIEPLDNARSRDVKRRKDLILGSSAVIALCGVFIVGASLLDFSRKPVPAPESESAVRIEETRIEKTPLEEARGKETRAGKKPEPGPVVTGEEARAQFKKRIGKYENETAPLLAAANLDAWNRKAAAEIEGLEREAMERFQAEDYSGALARVQELEQKADAVLAEKGRAFREALENARAALDDWRYDDARRQVERALSIEPESTEALILQKRIAALPDVLPLLERAKIAQVENNPEKERDLLRQVLQAVPDHEATVRRVATLSRTLDDRAFAQHISDAYASLEKGKVRAARRAYEAAKEIYPAREDLSLLSAKLQASERSVRIRSALRNAKKAVREDNWRKARDHFLVAKKYLPNDARVVEGLARARKILSLRKALSQYAADPYRLGNGNVQAQAEKTLAQANAASQHSRALGRQAREVATLIRKMNTKVRMTVISDNRTYVRVRGVGKVGVVSRKEIRIKPGRYTFEGVRDGFHSKLIKVTVPYDRTGFSVKVICDDPI</sequence>
<feature type="transmembrane region" description="Helical" evidence="3">
    <location>
        <begin position="21"/>
        <end position="42"/>
    </location>
</feature>
<dbReference type="Gene3D" id="1.25.40.10">
    <property type="entry name" value="Tetratricopeptide repeat domain"/>
    <property type="match status" value="1"/>
</dbReference>
<evidence type="ECO:0000256" key="2">
    <source>
        <dbReference type="SAM" id="MobiDB-lite"/>
    </source>
</evidence>
<dbReference type="EMBL" id="CAADFO010000056">
    <property type="protein sequence ID" value="VFK29951.1"/>
    <property type="molecule type" value="Genomic_DNA"/>
</dbReference>
<gene>
    <name evidence="4" type="ORF">BECKMB1821G_GA0114241_105614</name>
</gene>
<feature type="coiled-coil region" evidence="1">
    <location>
        <begin position="146"/>
        <end position="173"/>
    </location>
</feature>
<keyword evidence="3" id="KW-1133">Transmembrane helix</keyword>
<keyword evidence="3" id="KW-0812">Transmembrane</keyword>
<reference evidence="4" key="1">
    <citation type="submission" date="2019-02" db="EMBL/GenBank/DDBJ databases">
        <authorList>
            <person name="Gruber-Vodicka R. H."/>
            <person name="Seah K. B. B."/>
        </authorList>
    </citation>
    <scope>NUCLEOTIDE SEQUENCE</scope>
    <source>
        <strain evidence="4">BECK_BZ197</strain>
    </source>
</reference>
<evidence type="ECO:0000256" key="1">
    <source>
        <dbReference type="SAM" id="Coils"/>
    </source>
</evidence>
<evidence type="ECO:0000313" key="4">
    <source>
        <dbReference type="EMBL" id="VFK29951.1"/>
    </source>
</evidence>
<dbReference type="AlphaFoldDB" id="A0A450XKX6"/>
<name>A0A450XKX6_9GAMM</name>
<evidence type="ECO:0008006" key="5">
    <source>
        <dbReference type="Google" id="ProtNLM"/>
    </source>
</evidence>
<keyword evidence="3" id="KW-0472">Membrane</keyword>
<dbReference type="InterPro" id="IPR011990">
    <property type="entry name" value="TPR-like_helical_dom_sf"/>
</dbReference>
<keyword evidence="1" id="KW-0175">Coiled coil</keyword>
<feature type="region of interest" description="Disordered" evidence="2">
    <location>
        <begin position="69"/>
        <end position="93"/>
    </location>
</feature>
<organism evidence="4">
    <name type="scientific">Candidatus Kentrum sp. MB</name>
    <dbReference type="NCBI Taxonomy" id="2138164"/>
    <lineage>
        <taxon>Bacteria</taxon>
        <taxon>Pseudomonadati</taxon>
        <taxon>Pseudomonadota</taxon>
        <taxon>Gammaproteobacteria</taxon>
        <taxon>Candidatus Kentrum</taxon>
    </lineage>
</organism>
<evidence type="ECO:0000256" key="3">
    <source>
        <dbReference type="SAM" id="Phobius"/>
    </source>
</evidence>
<feature type="compositionally biased region" description="Basic and acidic residues" evidence="2">
    <location>
        <begin position="69"/>
        <end position="85"/>
    </location>
</feature>
<proteinExistence type="predicted"/>
<accession>A0A450XKX6</accession>
<protein>
    <recommendedName>
        <fullName evidence="5">Tetratricopeptide repeat-containing protein</fullName>
    </recommendedName>
</protein>